<accession>A0A0D3FQA6</accession>
<sequence>MHLPLPFPFPDVPGRAPLAASPRLPLPLPFAWPGLGPGWSPGHRGYSCRHHAGASDTAVKASF</sequence>
<organism evidence="1">
    <name type="scientific">Oryza barthii</name>
    <dbReference type="NCBI Taxonomy" id="65489"/>
    <lineage>
        <taxon>Eukaryota</taxon>
        <taxon>Viridiplantae</taxon>
        <taxon>Streptophyta</taxon>
        <taxon>Embryophyta</taxon>
        <taxon>Tracheophyta</taxon>
        <taxon>Spermatophyta</taxon>
        <taxon>Magnoliopsida</taxon>
        <taxon>Liliopsida</taxon>
        <taxon>Poales</taxon>
        <taxon>Poaceae</taxon>
        <taxon>BOP clade</taxon>
        <taxon>Oryzoideae</taxon>
        <taxon>Oryzeae</taxon>
        <taxon>Oryzinae</taxon>
        <taxon>Oryza</taxon>
    </lineage>
</organism>
<dbReference type="EnsemblPlants" id="OBART03G37730.3">
    <property type="protein sequence ID" value="OBART03G37730.3"/>
    <property type="gene ID" value="OBART03G37730"/>
</dbReference>
<protein>
    <submittedName>
        <fullName evidence="1">Uncharacterized protein</fullName>
    </submittedName>
</protein>
<dbReference type="HOGENOM" id="CLU_2889326_0_0_1"/>
<name>A0A0D3FQA6_9ORYZ</name>
<dbReference type="Gramene" id="OBART03G37730.3">
    <property type="protein sequence ID" value="OBART03G37730.3"/>
    <property type="gene ID" value="OBART03G37730"/>
</dbReference>
<dbReference type="Proteomes" id="UP000026960">
    <property type="component" value="Chromosome 3"/>
</dbReference>
<evidence type="ECO:0000313" key="1">
    <source>
        <dbReference type="EnsemblPlants" id="OBART03G37730.3"/>
    </source>
</evidence>
<dbReference type="AlphaFoldDB" id="A0A0D3FQA6"/>
<reference evidence="1" key="2">
    <citation type="submission" date="2015-03" db="UniProtKB">
        <authorList>
            <consortium name="EnsemblPlants"/>
        </authorList>
    </citation>
    <scope>IDENTIFICATION</scope>
</reference>
<reference evidence="1" key="1">
    <citation type="journal article" date="2009" name="Rice">
        <title>De Novo Next Generation Sequencing of Plant Genomes.</title>
        <authorList>
            <person name="Rounsley S."/>
            <person name="Marri P.R."/>
            <person name="Yu Y."/>
            <person name="He R."/>
            <person name="Sisneros N."/>
            <person name="Goicoechea J.L."/>
            <person name="Lee S.J."/>
            <person name="Angelova A."/>
            <person name="Kudrna D."/>
            <person name="Luo M."/>
            <person name="Affourtit J."/>
            <person name="Desany B."/>
            <person name="Knight J."/>
            <person name="Niazi F."/>
            <person name="Egholm M."/>
            <person name="Wing R.A."/>
        </authorList>
    </citation>
    <scope>NUCLEOTIDE SEQUENCE [LARGE SCALE GENOMIC DNA]</scope>
    <source>
        <strain evidence="1">cv. IRGC 105608</strain>
    </source>
</reference>
<proteinExistence type="predicted"/>
<keyword evidence="2" id="KW-1185">Reference proteome</keyword>
<evidence type="ECO:0000313" key="2">
    <source>
        <dbReference type="Proteomes" id="UP000026960"/>
    </source>
</evidence>